<proteinExistence type="predicted"/>
<reference evidence="2" key="1">
    <citation type="journal article" date="2022" name="G3 (Bethesda)">
        <title>High quality genome of the basidiomycete yeast Dioszegia hungarica PDD-24b-2 isolated from cloud water.</title>
        <authorList>
            <person name="Jarrige D."/>
            <person name="Haridas S."/>
            <person name="Bleykasten-Grosshans C."/>
            <person name="Joly M."/>
            <person name="Nadalig T."/>
            <person name="Sancelme M."/>
            <person name="Vuilleumier S."/>
            <person name="Grigoriev I.V."/>
            <person name="Amato P."/>
            <person name="Bringel F."/>
        </authorList>
    </citation>
    <scope>NUCLEOTIDE SEQUENCE</scope>
    <source>
        <strain evidence="2">PDD-24b-2</strain>
    </source>
</reference>
<sequence>MFKRLPTFKSLPQAIGLPFLSTQEDAQLKFKSGDNGIKRLYGDEVISPSDVGYWAQYYSLFSSVQDVYSLITAQDVRQTLTAQPANLSTLIIHLSKHLFALLPSEFFPTPSSASSAPTGQNGQDTTREALNCLRVLGRILVVVYEAEATSREGGVSAGEGFARECLWARQPVVGDDEVRMSVGAGAGGAGGIEDEGQFTIEDSDEEDDLQPSLIDRLFSCTIDLLFCAGFTVPESVRGQQDAGEKVNYVIWEKGVGSTVSVGSTTELDRNKVEVLRFLMILLSTTVYTPPQSLPTTPNQPLSHLTHSLERRLVLSLLCSLLNTSLAVPKANTVGSIPYNHLISKGGEEKRTLVRACLMMLLVALDHTEARREEGMGEGKEENAFRFFVSKLHRKEDFAFILDGIFAVLQEQTAVSSVLLPGSKQPVPYILEIFMLLWRFVDLNKRFRQYLYETNRTSDLVAYILLISLDLKDDPAQHGLLRLLAYLLQTLSADAAFAQSLAQPVRLPIPAKWAVSGTPGTTADFLIVSIYSIATTPGLNPLFPALTITIANVAPYWKDVGVGASMRLLQLFKAFSAPNFLLADEGHPRLVYYLLETFNSVLYHQLNDNPNLVYAILRSHQDFQTLATFSLVSGLREIQRRKALRSAAVELARQPDSYVPVPPIKRTNSELDMLAEKAALLGRETEDEEGSTQIVPMTPGELEDPINAGTRGIWSPPPSGGLEMGGTGGGMSEKARGKMRATESTTSLSLNQETGAGMNGTNGAVEAQEGDEEIMKVAAAGVGPNKYVPTQEWVSSWQKGLPLDPVLVAISELLPKIQDTQSAGGAPSSKVFRLLKEVEIAEVLPPAPPIAPRRFQWSQASAIWLTSLLWGDIYVAGLTPAGVGVWRDTQVRLFGIKQAPERGRSAQVGRVLKMIGVV</sequence>
<dbReference type="RefSeq" id="XP_052949657.1">
    <property type="nucleotide sequence ID" value="XM_053086070.1"/>
</dbReference>
<evidence type="ECO:0000313" key="2">
    <source>
        <dbReference type="EMBL" id="KAI9639880.1"/>
    </source>
</evidence>
<dbReference type="GO" id="GO:0000138">
    <property type="term" value="C:Golgi trans cisterna"/>
    <property type="evidence" value="ECO:0007669"/>
    <property type="project" value="TreeGrafter"/>
</dbReference>
<evidence type="ECO:0000313" key="3">
    <source>
        <dbReference type="Proteomes" id="UP001164286"/>
    </source>
</evidence>
<keyword evidence="3" id="KW-1185">Reference proteome</keyword>
<dbReference type="AlphaFoldDB" id="A0AA38HFS8"/>
<dbReference type="PANTHER" id="PTHR21575">
    <property type="entry name" value="PROTEIN HID1"/>
    <property type="match status" value="1"/>
</dbReference>
<name>A0AA38HFS8_9TREE</name>
<dbReference type="GeneID" id="77725271"/>
<feature type="compositionally biased region" description="Gly residues" evidence="1">
    <location>
        <begin position="721"/>
        <end position="730"/>
    </location>
</feature>
<gene>
    <name evidence="2" type="ORF">MKK02DRAFT_19287</name>
</gene>
<dbReference type="PANTHER" id="PTHR21575:SF12">
    <property type="entry name" value="PROTEIN HID1"/>
    <property type="match status" value="1"/>
</dbReference>
<feature type="region of interest" description="Disordered" evidence="1">
    <location>
        <begin position="682"/>
        <end position="734"/>
    </location>
</feature>
<accession>A0AA38HFS8</accession>
<dbReference type="GO" id="GO:0016020">
    <property type="term" value="C:membrane"/>
    <property type="evidence" value="ECO:0007669"/>
    <property type="project" value="TreeGrafter"/>
</dbReference>
<dbReference type="InterPro" id="IPR026705">
    <property type="entry name" value="Hid-1/Ecm30"/>
</dbReference>
<dbReference type="GO" id="GO:0005797">
    <property type="term" value="C:Golgi medial cisterna"/>
    <property type="evidence" value="ECO:0007669"/>
    <property type="project" value="TreeGrafter"/>
</dbReference>
<organism evidence="2 3">
    <name type="scientific">Dioszegia hungarica</name>
    <dbReference type="NCBI Taxonomy" id="4972"/>
    <lineage>
        <taxon>Eukaryota</taxon>
        <taxon>Fungi</taxon>
        <taxon>Dikarya</taxon>
        <taxon>Basidiomycota</taxon>
        <taxon>Agaricomycotina</taxon>
        <taxon>Tremellomycetes</taxon>
        <taxon>Tremellales</taxon>
        <taxon>Bulleribasidiaceae</taxon>
        <taxon>Dioszegia</taxon>
    </lineage>
</organism>
<protein>
    <submittedName>
        <fullName evidence="2">High-temperature-induced dauer-formation protein-domain-containing protein</fullName>
    </submittedName>
</protein>
<dbReference type="Proteomes" id="UP001164286">
    <property type="component" value="Unassembled WGS sequence"/>
</dbReference>
<comment type="caution">
    <text evidence="2">The sequence shown here is derived from an EMBL/GenBank/DDBJ whole genome shotgun (WGS) entry which is preliminary data.</text>
</comment>
<dbReference type="Pfam" id="PF12722">
    <property type="entry name" value="Hid1"/>
    <property type="match status" value="1"/>
</dbReference>
<evidence type="ECO:0000256" key="1">
    <source>
        <dbReference type="SAM" id="MobiDB-lite"/>
    </source>
</evidence>
<dbReference type="EMBL" id="JAKWFO010000001">
    <property type="protein sequence ID" value="KAI9639880.1"/>
    <property type="molecule type" value="Genomic_DNA"/>
</dbReference>